<gene>
    <name evidence="4" type="ORF">B5M42_05015</name>
</gene>
<reference evidence="4 5" key="1">
    <citation type="submission" date="2017-03" db="EMBL/GenBank/DDBJ databases">
        <title>Isolation of Levoglucosan Utilizing Bacteria.</title>
        <authorList>
            <person name="Arya A.S."/>
        </authorList>
    </citation>
    <scope>NUCLEOTIDE SEQUENCE [LARGE SCALE GENOMIC DNA]</scope>
    <source>
        <strain evidence="4 5">MEC069</strain>
    </source>
</reference>
<dbReference type="PIRSF" id="PIRSF016838">
    <property type="entry name" value="PafC"/>
    <property type="match status" value="1"/>
</dbReference>
<dbReference type="EMBL" id="MYFO01000004">
    <property type="protein sequence ID" value="TFE90631.1"/>
    <property type="molecule type" value="Genomic_DNA"/>
</dbReference>
<organism evidence="4 5">
    <name type="scientific">Paenibacillus athensensis</name>
    <dbReference type="NCBI Taxonomy" id="1967502"/>
    <lineage>
        <taxon>Bacteria</taxon>
        <taxon>Bacillati</taxon>
        <taxon>Bacillota</taxon>
        <taxon>Bacilli</taxon>
        <taxon>Bacillales</taxon>
        <taxon>Paenibacillaceae</taxon>
        <taxon>Paenibacillus</taxon>
    </lineage>
</organism>
<protein>
    <submittedName>
        <fullName evidence="4">Transcriptional regulator</fullName>
    </submittedName>
</protein>
<feature type="domain" description="WCX" evidence="3">
    <location>
        <begin position="222"/>
        <end position="296"/>
    </location>
</feature>
<proteinExistence type="predicted"/>
<dbReference type="InterPro" id="IPR026881">
    <property type="entry name" value="WYL_dom"/>
</dbReference>
<dbReference type="Proteomes" id="UP000298246">
    <property type="component" value="Unassembled WGS sequence"/>
</dbReference>
<dbReference type="RefSeq" id="WP_134750370.1">
    <property type="nucleotide sequence ID" value="NZ_MYFO02000008.1"/>
</dbReference>
<feature type="domain" description="WYL" evidence="2">
    <location>
        <begin position="131"/>
        <end position="196"/>
    </location>
</feature>
<evidence type="ECO:0000313" key="4">
    <source>
        <dbReference type="EMBL" id="TFE90631.1"/>
    </source>
</evidence>
<evidence type="ECO:0000313" key="5">
    <source>
        <dbReference type="Proteomes" id="UP000298246"/>
    </source>
</evidence>
<dbReference type="InterPro" id="IPR057727">
    <property type="entry name" value="WCX_dom"/>
</dbReference>
<name>A0A4Y8Q867_9BACL</name>
<dbReference type="AlphaFoldDB" id="A0A4Y8Q867"/>
<dbReference type="OrthoDB" id="9815009at2"/>
<dbReference type="InterPro" id="IPR051534">
    <property type="entry name" value="CBASS_pafABC_assoc_protein"/>
</dbReference>
<dbReference type="SUPFAM" id="SSF46785">
    <property type="entry name" value="Winged helix' DNA-binding domain"/>
    <property type="match status" value="1"/>
</dbReference>
<dbReference type="InterPro" id="IPR028349">
    <property type="entry name" value="PafC-like"/>
</dbReference>
<dbReference type="Pfam" id="PF08279">
    <property type="entry name" value="HTH_11"/>
    <property type="match status" value="1"/>
</dbReference>
<evidence type="ECO:0000259" key="1">
    <source>
        <dbReference type="Pfam" id="PF08279"/>
    </source>
</evidence>
<sequence>MAISRLLETVHLLLARRMTTAKELAAHFEVSTRTIYRDIETLSGAGIPVYASPGKGGGIALLDDYVLSRSLLSDKEQNEILLALQTLGAAHYPGAASVLDKLSSLFRKSELSWIEVDFAPWGSDLDYNSRFKLLQEAILDQRLLEFDYYNSAGERGRRRVEPMKLLFKSRGWYLQGFCLSAQGPRLFKISRMAELTATGAHFASRPAELFAYDVSPAAFEPLITLKLAVAAQGAYRVYDEFPPGDVERLADGSFRVTTQLPDGEWLIGYLLSFGVMAEVLEPAGLRETLADRLDAMRGNYS</sequence>
<dbReference type="InterPro" id="IPR036390">
    <property type="entry name" value="WH_DNA-bd_sf"/>
</dbReference>
<dbReference type="InterPro" id="IPR036388">
    <property type="entry name" value="WH-like_DNA-bd_sf"/>
</dbReference>
<dbReference type="Pfam" id="PF13280">
    <property type="entry name" value="WYL"/>
    <property type="match status" value="1"/>
</dbReference>
<feature type="domain" description="Helix-turn-helix type 11" evidence="1">
    <location>
        <begin position="5"/>
        <end position="56"/>
    </location>
</feature>
<dbReference type="InterPro" id="IPR013196">
    <property type="entry name" value="HTH_11"/>
</dbReference>
<evidence type="ECO:0000259" key="3">
    <source>
        <dbReference type="Pfam" id="PF25583"/>
    </source>
</evidence>
<dbReference type="PANTHER" id="PTHR34580">
    <property type="match status" value="1"/>
</dbReference>
<dbReference type="Pfam" id="PF25583">
    <property type="entry name" value="WCX"/>
    <property type="match status" value="1"/>
</dbReference>
<keyword evidence="5" id="KW-1185">Reference proteome</keyword>
<dbReference type="PANTHER" id="PTHR34580:SF1">
    <property type="entry name" value="PROTEIN PAFC"/>
    <property type="match status" value="1"/>
</dbReference>
<dbReference type="PROSITE" id="PS52050">
    <property type="entry name" value="WYL"/>
    <property type="match status" value="1"/>
</dbReference>
<dbReference type="Gene3D" id="1.10.10.10">
    <property type="entry name" value="Winged helix-like DNA-binding domain superfamily/Winged helix DNA-binding domain"/>
    <property type="match status" value="1"/>
</dbReference>
<evidence type="ECO:0000259" key="2">
    <source>
        <dbReference type="Pfam" id="PF13280"/>
    </source>
</evidence>
<comment type="caution">
    <text evidence="4">The sequence shown here is derived from an EMBL/GenBank/DDBJ whole genome shotgun (WGS) entry which is preliminary data.</text>
</comment>
<accession>A0A4Y8Q867</accession>